<comment type="caution">
    <text evidence="2">The sequence shown here is derived from an EMBL/GenBank/DDBJ whole genome shotgun (WGS) entry which is preliminary data.</text>
</comment>
<protein>
    <recommendedName>
        <fullName evidence="4">Small CPxCG-related zinc finger protein</fullName>
    </recommendedName>
</protein>
<dbReference type="Proteomes" id="UP001597092">
    <property type="component" value="Unassembled WGS sequence"/>
</dbReference>
<evidence type="ECO:0000256" key="1">
    <source>
        <dbReference type="SAM" id="MobiDB-lite"/>
    </source>
</evidence>
<accession>A0ABD6DVW2</accession>
<reference evidence="2 3" key="1">
    <citation type="journal article" date="2019" name="Int. J. Syst. Evol. Microbiol.">
        <title>The Global Catalogue of Microorganisms (GCM) 10K type strain sequencing project: providing services to taxonomists for standard genome sequencing and annotation.</title>
        <authorList>
            <consortium name="The Broad Institute Genomics Platform"/>
            <consortium name="The Broad Institute Genome Sequencing Center for Infectious Disease"/>
            <person name="Wu L."/>
            <person name="Ma J."/>
        </authorList>
    </citation>
    <scope>NUCLEOTIDE SEQUENCE [LARGE SCALE GENOMIC DNA]</scope>
    <source>
        <strain evidence="2 3">CGMCC 1.10387</strain>
    </source>
</reference>
<dbReference type="AlphaFoldDB" id="A0ABD6DVW2"/>
<evidence type="ECO:0000313" key="2">
    <source>
        <dbReference type="EMBL" id="MFD1685397.1"/>
    </source>
</evidence>
<feature type="region of interest" description="Disordered" evidence="1">
    <location>
        <begin position="78"/>
        <end position="132"/>
    </location>
</feature>
<dbReference type="InterPro" id="IPR055984">
    <property type="entry name" value="DUF7562"/>
</dbReference>
<dbReference type="Pfam" id="PF24443">
    <property type="entry name" value="DUF7562"/>
    <property type="match status" value="1"/>
</dbReference>
<name>A0ABD6DVW2_9EURY</name>
<proteinExistence type="predicted"/>
<dbReference type="RefSeq" id="WP_390281943.1">
    <property type="nucleotide sequence ID" value="NZ_JANHAW010000001.1"/>
</dbReference>
<sequence>MWRSRNTRDGTTVVCIACGTSLPRSEAREYDKHGNRWERHGKSFEHLCKGCYRDLCHQPRDELEALLIDVEQTVSVDAERASALDPEAEGERASTGDSGTDREPGSQAAFISQYVRTVEERYGSTEESDRDP</sequence>
<gene>
    <name evidence="2" type="ORF">ACFSAS_07185</name>
</gene>
<evidence type="ECO:0008006" key="4">
    <source>
        <dbReference type="Google" id="ProtNLM"/>
    </source>
</evidence>
<organism evidence="2 3">
    <name type="scientific">Halobellus litoreus</name>
    <dbReference type="NCBI Taxonomy" id="755310"/>
    <lineage>
        <taxon>Archaea</taxon>
        <taxon>Methanobacteriati</taxon>
        <taxon>Methanobacteriota</taxon>
        <taxon>Stenosarchaea group</taxon>
        <taxon>Halobacteria</taxon>
        <taxon>Halobacteriales</taxon>
        <taxon>Haloferacaceae</taxon>
        <taxon>Halobellus</taxon>
    </lineage>
</organism>
<evidence type="ECO:0000313" key="3">
    <source>
        <dbReference type="Proteomes" id="UP001597092"/>
    </source>
</evidence>
<dbReference type="EMBL" id="JBHUDP010000002">
    <property type="protein sequence ID" value="MFD1685397.1"/>
    <property type="molecule type" value="Genomic_DNA"/>
</dbReference>
<keyword evidence="3" id="KW-1185">Reference proteome</keyword>
<feature type="compositionally biased region" description="Basic and acidic residues" evidence="1">
    <location>
        <begin position="89"/>
        <end position="104"/>
    </location>
</feature>